<keyword evidence="8" id="KW-0407">Ion channel</keyword>
<sequence length="340" mass="38118">MERPLVGKSAMSAGRAPFYVRYPKWTNVSLLLFYVTAGFAFLTIHEGLWPETAVYMIAQIITTIGYGDAVRPSPHAQAFLTVYVLAGALIFTNVASDAVDFMLRKTQRGVDRTLMRVLAKLRGQGDEQRVMLKHHPLGSSAILLGMCVFVWVYFFATYERCTCSYGTTRVPHCVDGLECPETGGYQSSVHEALYMAVITFSTVGFGDVAPKSKLGRTLGSVFMVLGVASLALLVSELFVVIDDHKNFHRKRVRCTLEVFQQIDRDKTGRISRNEFLRYMLVRQGKVDIDALDQLDQLFDEIEAWLQSVPVWHGHLGLVCAEDKNKNGKLSFEEIEGVMLD</sequence>
<dbReference type="Pfam" id="PF07885">
    <property type="entry name" value="Ion_trans_2"/>
    <property type="match status" value="2"/>
</dbReference>
<dbReference type="SUPFAM" id="SSF81324">
    <property type="entry name" value="Voltage-gated potassium channels"/>
    <property type="match status" value="2"/>
</dbReference>
<dbReference type="InterPro" id="IPR003280">
    <property type="entry name" value="2pore_dom_K_chnl"/>
</dbReference>
<evidence type="ECO:0000256" key="7">
    <source>
        <dbReference type="ARBA" id="ARBA00023136"/>
    </source>
</evidence>
<evidence type="ECO:0000256" key="3">
    <source>
        <dbReference type="ARBA" id="ARBA00022692"/>
    </source>
</evidence>
<dbReference type="EMBL" id="CAXAMN010016224">
    <property type="protein sequence ID" value="CAK9047594.1"/>
    <property type="molecule type" value="Genomic_DNA"/>
</dbReference>
<dbReference type="PRINTS" id="PR01333">
    <property type="entry name" value="2POREKCHANEL"/>
</dbReference>
<feature type="domain" description="EF-hand" evidence="10">
    <location>
        <begin position="250"/>
        <end position="285"/>
    </location>
</feature>
<evidence type="ECO:0000256" key="5">
    <source>
        <dbReference type="ARBA" id="ARBA00022989"/>
    </source>
</evidence>
<dbReference type="InterPro" id="IPR013099">
    <property type="entry name" value="K_chnl_dom"/>
</dbReference>
<evidence type="ECO:0000256" key="9">
    <source>
        <dbReference type="SAM" id="Phobius"/>
    </source>
</evidence>
<keyword evidence="5 9" id="KW-1133">Transmembrane helix</keyword>
<feature type="transmembrane region" description="Helical" evidence="9">
    <location>
        <begin position="25"/>
        <end position="44"/>
    </location>
</feature>
<dbReference type="PROSITE" id="PS00018">
    <property type="entry name" value="EF_HAND_1"/>
    <property type="match status" value="2"/>
</dbReference>
<keyword evidence="2" id="KW-0813">Transport</keyword>
<proteinExistence type="predicted"/>
<dbReference type="PANTHER" id="PTHR11003">
    <property type="entry name" value="POTASSIUM CHANNEL, SUBFAMILY K"/>
    <property type="match status" value="1"/>
</dbReference>
<keyword evidence="7 9" id="KW-0472">Membrane</keyword>
<dbReference type="Proteomes" id="UP001642484">
    <property type="component" value="Unassembled WGS sequence"/>
</dbReference>
<feature type="transmembrane region" description="Helical" evidence="9">
    <location>
        <begin position="137"/>
        <end position="156"/>
    </location>
</feature>
<keyword evidence="12" id="KW-1185">Reference proteome</keyword>
<dbReference type="InterPro" id="IPR011992">
    <property type="entry name" value="EF-hand-dom_pair"/>
</dbReference>
<dbReference type="PANTHER" id="PTHR11003:SF291">
    <property type="entry name" value="IP11374P"/>
    <property type="match status" value="1"/>
</dbReference>
<comment type="caution">
    <text evidence="11">The sequence shown here is derived from an EMBL/GenBank/DDBJ whole genome shotgun (WGS) entry which is preliminary data.</text>
</comment>
<dbReference type="InterPro" id="IPR018247">
    <property type="entry name" value="EF_Hand_1_Ca_BS"/>
</dbReference>
<dbReference type="CDD" id="cd00051">
    <property type="entry name" value="EFh"/>
    <property type="match status" value="1"/>
</dbReference>
<keyword evidence="3 9" id="KW-0812">Transmembrane</keyword>
<dbReference type="SUPFAM" id="SSF47473">
    <property type="entry name" value="EF-hand"/>
    <property type="match status" value="1"/>
</dbReference>
<dbReference type="InterPro" id="IPR002048">
    <property type="entry name" value="EF_hand_dom"/>
</dbReference>
<keyword evidence="6" id="KW-0406">Ion transport</keyword>
<evidence type="ECO:0000256" key="1">
    <source>
        <dbReference type="ARBA" id="ARBA00004141"/>
    </source>
</evidence>
<accession>A0ABP0M7Y0</accession>
<evidence type="ECO:0000256" key="6">
    <source>
        <dbReference type="ARBA" id="ARBA00023065"/>
    </source>
</evidence>
<evidence type="ECO:0000313" key="11">
    <source>
        <dbReference type="EMBL" id="CAK9047594.1"/>
    </source>
</evidence>
<keyword evidence="4" id="KW-0106">Calcium</keyword>
<reference evidence="11 12" key="1">
    <citation type="submission" date="2024-02" db="EMBL/GenBank/DDBJ databases">
        <authorList>
            <person name="Chen Y."/>
            <person name="Shah S."/>
            <person name="Dougan E. K."/>
            <person name="Thang M."/>
            <person name="Chan C."/>
        </authorList>
    </citation>
    <scope>NUCLEOTIDE SEQUENCE [LARGE SCALE GENOMIC DNA]</scope>
</reference>
<dbReference type="PROSITE" id="PS50222">
    <property type="entry name" value="EF_HAND_2"/>
    <property type="match status" value="1"/>
</dbReference>
<feature type="transmembrane region" description="Helical" evidence="9">
    <location>
        <begin position="221"/>
        <end position="241"/>
    </location>
</feature>
<protein>
    <recommendedName>
        <fullName evidence="10">EF-hand domain-containing protein</fullName>
    </recommendedName>
</protein>
<dbReference type="Pfam" id="PF13499">
    <property type="entry name" value="EF-hand_7"/>
    <property type="match status" value="1"/>
</dbReference>
<evidence type="ECO:0000256" key="4">
    <source>
        <dbReference type="ARBA" id="ARBA00022837"/>
    </source>
</evidence>
<evidence type="ECO:0000313" key="12">
    <source>
        <dbReference type="Proteomes" id="UP001642484"/>
    </source>
</evidence>
<evidence type="ECO:0000259" key="10">
    <source>
        <dbReference type="PROSITE" id="PS50222"/>
    </source>
</evidence>
<evidence type="ECO:0000256" key="8">
    <source>
        <dbReference type="ARBA" id="ARBA00023303"/>
    </source>
</evidence>
<organism evidence="11 12">
    <name type="scientific">Durusdinium trenchii</name>
    <dbReference type="NCBI Taxonomy" id="1381693"/>
    <lineage>
        <taxon>Eukaryota</taxon>
        <taxon>Sar</taxon>
        <taxon>Alveolata</taxon>
        <taxon>Dinophyceae</taxon>
        <taxon>Suessiales</taxon>
        <taxon>Symbiodiniaceae</taxon>
        <taxon>Durusdinium</taxon>
    </lineage>
</organism>
<dbReference type="Gene3D" id="1.10.238.10">
    <property type="entry name" value="EF-hand"/>
    <property type="match status" value="1"/>
</dbReference>
<gene>
    <name evidence="11" type="ORF">CCMP2556_LOCUS24593</name>
</gene>
<evidence type="ECO:0000256" key="2">
    <source>
        <dbReference type="ARBA" id="ARBA00022448"/>
    </source>
</evidence>
<feature type="transmembrane region" description="Helical" evidence="9">
    <location>
        <begin position="76"/>
        <end position="95"/>
    </location>
</feature>
<name>A0ABP0M7Y0_9DINO</name>
<dbReference type="Gene3D" id="1.10.287.70">
    <property type="match status" value="2"/>
</dbReference>
<comment type="subcellular location">
    <subcellularLocation>
        <location evidence="1">Membrane</location>
        <topology evidence="1">Multi-pass membrane protein</topology>
    </subcellularLocation>
</comment>